<sequence>MSDKLLVEEHLCLNCKRTYRIVVIEESVNLTKTDKRLLKNDGIFAIKKGEKFKCPHCGHKVEVK</sequence>
<reference evidence="1 2" key="1">
    <citation type="journal article" date="2016" name="Nat. Commun.">
        <title>Thousands of microbial genomes shed light on interconnected biogeochemical processes in an aquifer system.</title>
        <authorList>
            <person name="Anantharaman K."/>
            <person name="Brown C.T."/>
            <person name="Hug L.A."/>
            <person name="Sharon I."/>
            <person name="Castelle C.J."/>
            <person name="Probst A.J."/>
            <person name="Thomas B.C."/>
            <person name="Singh A."/>
            <person name="Wilkins M.J."/>
            <person name="Karaoz U."/>
            <person name="Brodie E.L."/>
            <person name="Williams K.H."/>
            <person name="Hubbard S.S."/>
            <person name="Banfield J.F."/>
        </authorList>
    </citation>
    <scope>NUCLEOTIDE SEQUENCE [LARGE SCALE GENOMIC DNA]</scope>
</reference>
<evidence type="ECO:0000313" key="2">
    <source>
        <dbReference type="Proteomes" id="UP000176498"/>
    </source>
</evidence>
<proteinExistence type="predicted"/>
<evidence type="ECO:0000313" key="1">
    <source>
        <dbReference type="EMBL" id="OGY42309.1"/>
    </source>
</evidence>
<comment type="caution">
    <text evidence="1">The sequence shown here is derived from an EMBL/GenBank/DDBJ whole genome shotgun (WGS) entry which is preliminary data.</text>
</comment>
<evidence type="ECO:0008006" key="3">
    <source>
        <dbReference type="Google" id="ProtNLM"/>
    </source>
</evidence>
<accession>A0A1G1XQF6</accession>
<dbReference type="AlphaFoldDB" id="A0A1G1XQF6"/>
<name>A0A1G1XQF6_9BACT</name>
<organism evidence="1 2">
    <name type="scientific">Candidatus Buchananbacteria bacterium RBG_13_36_9</name>
    <dbReference type="NCBI Taxonomy" id="1797530"/>
    <lineage>
        <taxon>Bacteria</taxon>
        <taxon>Candidatus Buchananiibacteriota</taxon>
    </lineage>
</organism>
<protein>
    <recommendedName>
        <fullName evidence="3">CpXC domain-containing protein</fullName>
    </recommendedName>
</protein>
<gene>
    <name evidence="1" type="ORF">A2Y82_04950</name>
</gene>
<dbReference type="Proteomes" id="UP000176498">
    <property type="component" value="Unassembled WGS sequence"/>
</dbReference>
<dbReference type="EMBL" id="MHHZ01000005">
    <property type="protein sequence ID" value="OGY42309.1"/>
    <property type="molecule type" value="Genomic_DNA"/>
</dbReference>